<accession>A0A970B7C0</accession>
<dbReference type="PANTHER" id="PTHR30319">
    <property type="entry name" value="PHENYLACETIC ACID REGULATOR-RELATED TRANSCRIPTIONAL REPRESSOR"/>
    <property type="match status" value="1"/>
</dbReference>
<evidence type="ECO:0000259" key="2">
    <source>
        <dbReference type="Pfam" id="PF08223"/>
    </source>
</evidence>
<dbReference type="Proteomes" id="UP000653472">
    <property type="component" value="Unassembled WGS sequence"/>
</dbReference>
<gene>
    <name evidence="4" type="ORF">G7Y82_14340</name>
</gene>
<sequence length="307" mass="34145">MKFNAWLQSLLTKDAPKGKSLLVTLLGDALAPLQSDFWLGELITLAAPFGLNERLVRTTIFRLTDEGWLEAERDGRRSRYAITRTGLARIAQADHRIYAPAPKDWGGQWTLALPLRGGDGTDRSELRRELEWEGFAALANGLYVHPNADRQALRTLIERLDLGDSLLLLSATDLPGVVGTSLTPLARQAWPLEQIAARYRAFIADFTALAKNVLPALKLSDEQAFIARTLLIHHFRRASLHDPRLPLAMLDADWAGQQAYELCRNLYLALWTASDRCLRAQLELATAPAATSPEQAVAELKRFTATD</sequence>
<dbReference type="InterPro" id="IPR048846">
    <property type="entry name" value="PaaX-like_central"/>
</dbReference>
<dbReference type="PIRSF" id="PIRSF020623">
    <property type="entry name" value="PaaX"/>
    <property type="match status" value="1"/>
</dbReference>
<dbReference type="GO" id="GO:0006351">
    <property type="term" value="P:DNA-templated transcription"/>
    <property type="evidence" value="ECO:0007669"/>
    <property type="project" value="InterPro"/>
</dbReference>
<feature type="domain" description="Transcriptional repressor PaaX-like C-terminal" evidence="2">
    <location>
        <begin position="190"/>
        <end position="279"/>
    </location>
</feature>
<reference evidence="4" key="1">
    <citation type="submission" date="2020-03" db="EMBL/GenBank/DDBJ databases">
        <title>Solimonas marina sp. nov., isolated from deep seawater of the Pacific Ocean.</title>
        <authorList>
            <person name="Liu X."/>
            <person name="Lai Q."/>
            <person name="Sun F."/>
            <person name="Gai Y."/>
            <person name="Li G."/>
            <person name="Shao Z."/>
        </authorList>
    </citation>
    <scope>NUCLEOTIDE SEQUENCE</scope>
    <source>
        <strain evidence="4">C16B3</strain>
    </source>
</reference>
<organism evidence="4 5">
    <name type="scientific">Solimonas marina</name>
    <dbReference type="NCBI Taxonomy" id="2714601"/>
    <lineage>
        <taxon>Bacteria</taxon>
        <taxon>Pseudomonadati</taxon>
        <taxon>Pseudomonadota</taxon>
        <taxon>Gammaproteobacteria</taxon>
        <taxon>Nevskiales</taxon>
        <taxon>Nevskiaceae</taxon>
        <taxon>Solimonas</taxon>
    </lineage>
</organism>
<feature type="domain" description="Transcriptional repressor PaaX-like N-terminal" evidence="1">
    <location>
        <begin position="18"/>
        <end position="84"/>
    </location>
</feature>
<comment type="caution">
    <text evidence="4">The sequence shown here is derived from an EMBL/GenBank/DDBJ whole genome shotgun (WGS) entry which is preliminary data.</text>
</comment>
<feature type="domain" description="Transcriptional repressor PaaX-like central Cas2-like" evidence="3">
    <location>
        <begin position="103"/>
        <end position="172"/>
    </location>
</feature>
<dbReference type="InterPro" id="IPR013225">
    <property type="entry name" value="PaaX_C"/>
</dbReference>
<dbReference type="RefSeq" id="WP_168148819.1">
    <property type="nucleotide sequence ID" value="NZ_JAAVXB010000008.1"/>
</dbReference>
<evidence type="ECO:0000259" key="3">
    <source>
        <dbReference type="Pfam" id="PF20803"/>
    </source>
</evidence>
<dbReference type="Pfam" id="PF08223">
    <property type="entry name" value="PaaX_C"/>
    <property type="match status" value="1"/>
</dbReference>
<proteinExistence type="predicted"/>
<evidence type="ECO:0000313" key="4">
    <source>
        <dbReference type="EMBL" id="NKF23495.1"/>
    </source>
</evidence>
<dbReference type="InterPro" id="IPR036388">
    <property type="entry name" value="WH-like_DNA-bd_sf"/>
</dbReference>
<evidence type="ECO:0000259" key="1">
    <source>
        <dbReference type="Pfam" id="PF07848"/>
    </source>
</evidence>
<dbReference type="PANTHER" id="PTHR30319:SF1">
    <property type="entry name" value="TRANSCRIPTIONAL REPRESSOR PAAX"/>
    <property type="match status" value="1"/>
</dbReference>
<dbReference type="Gene3D" id="1.20.58.1460">
    <property type="match status" value="1"/>
</dbReference>
<dbReference type="AlphaFoldDB" id="A0A970B7C0"/>
<protein>
    <submittedName>
        <fullName evidence="4">Phenylacetic acid degradation operon negative regulatory protein PaaX</fullName>
    </submittedName>
</protein>
<dbReference type="Pfam" id="PF07848">
    <property type="entry name" value="PaaX"/>
    <property type="match status" value="1"/>
</dbReference>
<dbReference type="Pfam" id="PF20803">
    <property type="entry name" value="PaaX_M"/>
    <property type="match status" value="1"/>
</dbReference>
<dbReference type="InterPro" id="IPR012906">
    <property type="entry name" value="PaaX-like_N"/>
</dbReference>
<name>A0A970B7C0_9GAMM</name>
<dbReference type="Gene3D" id="3.30.70.2650">
    <property type="match status" value="1"/>
</dbReference>
<dbReference type="Gene3D" id="1.10.10.10">
    <property type="entry name" value="Winged helix-like DNA-binding domain superfamily/Winged helix DNA-binding domain"/>
    <property type="match status" value="1"/>
</dbReference>
<evidence type="ECO:0000313" key="5">
    <source>
        <dbReference type="Proteomes" id="UP000653472"/>
    </source>
</evidence>
<dbReference type="InterPro" id="IPR011965">
    <property type="entry name" value="PaaX_trns_reg"/>
</dbReference>
<keyword evidence="5" id="KW-1185">Reference proteome</keyword>
<dbReference type="EMBL" id="JAAVXB010000008">
    <property type="protein sequence ID" value="NKF23495.1"/>
    <property type="molecule type" value="Genomic_DNA"/>
</dbReference>